<evidence type="ECO:0000313" key="1">
    <source>
        <dbReference type="EMBL" id="ADJ22894.1"/>
    </source>
</evidence>
<evidence type="ECO:0000313" key="2">
    <source>
        <dbReference type="Proteomes" id="UP000002033"/>
    </source>
</evidence>
<dbReference type="KEGG" id="hdn:Hden_1080"/>
<organism evidence="1 2">
    <name type="scientific">Hyphomicrobium denitrificans (strain ATCC 51888 / DSM 1869 / NCIMB 11706 / TK 0415)</name>
    <dbReference type="NCBI Taxonomy" id="582899"/>
    <lineage>
        <taxon>Bacteria</taxon>
        <taxon>Pseudomonadati</taxon>
        <taxon>Pseudomonadota</taxon>
        <taxon>Alphaproteobacteria</taxon>
        <taxon>Hyphomicrobiales</taxon>
        <taxon>Hyphomicrobiaceae</taxon>
        <taxon>Hyphomicrobium</taxon>
    </lineage>
</organism>
<dbReference type="EMBL" id="CP002083">
    <property type="protein sequence ID" value="ADJ22894.1"/>
    <property type="molecule type" value="Genomic_DNA"/>
</dbReference>
<dbReference type="AlphaFoldDB" id="D8JVK5"/>
<dbReference type="HOGENOM" id="CLU_3234651_0_0_5"/>
<keyword evidence="2" id="KW-1185">Reference proteome</keyword>
<gene>
    <name evidence="1" type="ordered locus">Hden_1080</name>
</gene>
<proteinExistence type="predicted"/>
<reference evidence="2" key="1">
    <citation type="journal article" date="2011" name="J. Bacteriol.">
        <title>Genome sequences of eight morphologically diverse alphaproteobacteria.</title>
        <authorList>
            <consortium name="US DOE Joint Genome Institute"/>
            <person name="Brown P.J."/>
            <person name="Kysela D.T."/>
            <person name="Buechlein A."/>
            <person name="Hemmerich C."/>
            <person name="Brun Y.V."/>
        </authorList>
    </citation>
    <scope>NUCLEOTIDE SEQUENCE [LARGE SCALE GENOMIC DNA]</scope>
    <source>
        <strain evidence="2">ATCC 51888 / DSM 1869 / NCIB 11706 / TK 0415</strain>
    </source>
</reference>
<name>D8JVK5_HYPDA</name>
<sequence length="43" mass="4740">MRFSQKFPDSGCTAEYGVEVISDMHSACISDLTINVGHQVRIP</sequence>
<protein>
    <submittedName>
        <fullName evidence="1">Uncharacterized protein</fullName>
    </submittedName>
</protein>
<dbReference type="Proteomes" id="UP000002033">
    <property type="component" value="Chromosome"/>
</dbReference>
<accession>D8JVK5</accession>